<comment type="caution">
    <text evidence="1">The sequence shown here is derived from an EMBL/GenBank/DDBJ whole genome shotgun (WGS) entry which is preliminary data.</text>
</comment>
<dbReference type="OrthoDB" id="10491060at2759"/>
<reference evidence="1" key="1">
    <citation type="submission" date="2013-11" db="EMBL/GenBank/DDBJ databases">
        <title>Genome sequence of the fusiform rust pathogen reveals effectors for host alternation and coevolution with pine.</title>
        <authorList>
            <consortium name="DOE Joint Genome Institute"/>
            <person name="Smith K."/>
            <person name="Pendleton A."/>
            <person name="Kubisiak T."/>
            <person name="Anderson C."/>
            <person name="Salamov A."/>
            <person name="Aerts A."/>
            <person name="Riley R."/>
            <person name="Clum A."/>
            <person name="Lindquist E."/>
            <person name="Ence D."/>
            <person name="Campbell M."/>
            <person name="Kronenberg Z."/>
            <person name="Feau N."/>
            <person name="Dhillon B."/>
            <person name="Hamelin R."/>
            <person name="Burleigh J."/>
            <person name="Smith J."/>
            <person name="Yandell M."/>
            <person name="Nelson C."/>
            <person name="Grigoriev I."/>
            <person name="Davis J."/>
        </authorList>
    </citation>
    <scope>NUCLEOTIDE SEQUENCE</scope>
    <source>
        <strain evidence="1">G11</strain>
    </source>
</reference>
<keyword evidence="2" id="KW-1185">Reference proteome</keyword>
<name>A0A9P6NUN2_9BASI</name>
<accession>A0A9P6NUN2</accession>
<gene>
    <name evidence="1" type="ORF">CROQUDRAFT_37713</name>
</gene>
<dbReference type="EMBL" id="MU167217">
    <property type="protein sequence ID" value="KAG0150677.1"/>
    <property type="molecule type" value="Genomic_DNA"/>
</dbReference>
<protein>
    <submittedName>
        <fullName evidence="1">Uncharacterized protein</fullName>
    </submittedName>
</protein>
<sequence>MDAVNQVCFEQKIMMYTERGAEIHDLPAKLWEAVTNHHASQSEELRLLHEHTLNLPIAAYPSTSKYFRGRLLS</sequence>
<proteinExistence type="predicted"/>
<evidence type="ECO:0000313" key="1">
    <source>
        <dbReference type="EMBL" id="KAG0150677.1"/>
    </source>
</evidence>
<dbReference type="Proteomes" id="UP000886653">
    <property type="component" value="Unassembled WGS sequence"/>
</dbReference>
<evidence type="ECO:0000313" key="2">
    <source>
        <dbReference type="Proteomes" id="UP000886653"/>
    </source>
</evidence>
<organism evidence="1 2">
    <name type="scientific">Cronartium quercuum f. sp. fusiforme G11</name>
    <dbReference type="NCBI Taxonomy" id="708437"/>
    <lineage>
        <taxon>Eukaryota</taxon>
        <taxon>Fungi</taxon>
        <taxon>Dikarya</taxon>
        <taxon>Basidiomycota</taxon>
        <taxon>Pucciniomycotina</taxon>
        <taxon>Pucciniomycetes</taxon>
        <taxon>Pucciniales</taxon>
        <taxon>Coleosporiaceae</taxon>
        <taxon>Cronartium</taxon>
    </lineage>
</organism>
<dbReference type="AlphaFoldDB" id="A0A9P6NUN2"/>